<dbReference type="GO" id="GO:0051539">
    <property type="term" value="F:4 iron, 4 sulfur cluster binding"/>
    <property type="evidence" value="ECO:0007669"/>
    <property type="project" value="UniProtKB-KW"/>
</dbReference>
<dbReference type="RefSeq" id="WP_110066009.1">
    <property type="nucleotide sequence ID" value="NZ_QGTW01000009.1"/>
</dbReference>
<dbReference type="SUPFAM" id="SSF51905">
    <property type="entry name" value="FAD/NAD(P)-binding domain"/>
    <property type="match status" value="1"/>
</dbReference>
<dbReference type="Pfam" id="PF18267">
    <property type="entry name" value="Rubredoxin_C"/>
    <property type="match status" value="1"/>
</dbReference>
<dbReference type="FunFam" id="3.50.50.60:FF:000033">
    <property type="entry name" value="Nitrite reductase [NAD(P)H], large subunit"/>
    <property type="match status" value="1"/>
</dbReference>
<dbReference type="InterPro" id="IPR007419">
    <property type="entry name" value="BFD-like_2Fe2S-bd_dom"/>
</dbReference>
<evidence type="ECO:0000259" key="17">
    <source>
        <dbReference type="Pfam" id="PF03460"/>
    </source>
</evidence>
<dbReference type="GO" id="GO:0050661">
    <property type="term" value="F:NADP binding"/>
    <property type="evidence" value="ECO:0007669"/>
    <property type="project" value="UniProtKB-UniRule"/>
</dbReference>
<evidence type="ECO:0000256" key="9">
    <source>
        <dbReference type="ARBA" id="ARBA00023002"/>
    </source>
</evidence>
<keyword evidence="15" id="KW-0004">4Fe-4S</keyword>
<dbReference type="EMBL" id="QGTW01000009">
    <property type="protein sequence ID" value="PWW27061.1"/>
    <property type="molecule type" value="Genomic_DNA"/>
</dbReference>
<dbReference type="Gene3D" id="3.30.390.30">
    <property type="match status" value="1"/>
</dbReference>
<dbReference type="PRINTS" id="PR00368">
    <property type="entry name" value="FADPNR"/>
</dbReference>
<dbReference type="Gene3D" id="3.30.413.10">
    <property type="entry name" value="Sulfite Reductase Hemoprotein, domain 1"/>
    <property type="match status" value="1"/>
</dbReference>
<reference evidence="21 22" key="1">
    <citation type="submission" date="2018-05" db="EMBL/GenBank/DDBJ databases">
        <title>Freshwater and sediment microbial communities from various areas in North America, analyzing microbe dynamics in response to fracking.</title>
        <authorList>
            <person name="Lamendella R."/>
        </authorList>
    </citation>
    <scope>NUCLEOTIDE SEQUENCE [LARGE SCALE GENOMIC DNA]</scope>
    <source>
        <strain evidence="21 22">15_TX</strain>
    </source>
</reference>
<dbReference type="Gene3D" id="3.50.50.60">
    <property type="entry name" value="FAD/NAD(P)-binding domain"/>
    <property type="match status" value="2"/>
</dbReference>
<keyword evidence="5 14" id="KW-0285">Flavoprotein</keyword>
<dbReference type="InterPro" id="IPR041575">
    <property type="entry name" value="Rubredoxin_C"/>
</dbReference>
<dbReference type="Pfam" id="PF03460">
    <property type="entry name" value="NIR_SIR_ferr"/>
    <property type="match status" value="1"/>
</dbReference>
<dbReference type="Pfam" id="PF01077">
    <property type="entry name" value="NIR_SIR"/>
    <property type="match status" value="1"/>
</dbReference>
<keyword evidence="9" id="KW-0560">Oxidoreductase</keyword>
<evidence type="ECO:0000256" key="12">
    <source>
        <dbReference type="ARBA" id="ARBA00023063"/>
    </source>
</evidence>
<sequence>MAKEKLILIGNGMAGVRCIEEILHYDPGRFSISVFGSENHLNYNRILLSSILQGKSSLENLTIHKSDWYVKNQIELFKNETVMKLNTAKKKITTNKNRKVSYDKLILATGSTPYVPPLPGCSKEGVMTFRTIEDCRQIIHSSKKGENAVVIGGGLLGLEAAQGLIHLGMDVHVVHNAARIMNKQLDSKAANLLQRSLEKQGMKFLLEKETQSFEGSSRVERVIFKDGTELPADLVIIAAGVRPNIKLAQDCGIKTNRGIMVNDFMQTSIPDIYAVGECAEHRGMVYGLVKPLYEQGKVLAKHICGKFTEEYKGSILSSKLKISGTEVFSAGELFEKGYRKALTLYDEDEQTYKKIVFKHNKMAGFLLMGDIKDHVRLLDMMEKKKDFSDEEKLLLLNSSKKEYSISSMAQTGIVCNCNGVTKKAIAEAVLTKGLKTAEEVTEYTKASGTCGGCKPLVEELLYYIKSDGFHEDIEPETLCACTDLSEEEVVEEIQLRGLQSVEGIFTDLGWRKEKGCPICVPALHYILRMTVPDYEGDGQSVFVGETHNAVREANGTYTIKPQIYLGETNSSQLQRIADVAEQYSIPEIVISNDGRIMLKGIQEEDLQKIWQSLNMKLIPIHDNNSVSITLLTGFKGCGCENGTSKKLAVQLQKKTEYLVSPNRLEIGIASCIHGRAGFGVKDIGVIRLRQCWEIYIGGNAGFQLKAGELLAIASTEKEAEEVICTLVQYFRESAKYLESVSEWTERIGLIHLREVVFDVELRKLLIQRLAEDSYNCRQKLPVF</sequence>
<evidence type="ECO:0000313" key="22">
    <source>
        <dbReference type="Proteomes" id="UP000247150"/>
    </source>
</evidence>
<comment type="pathway">
    <text evidence="2">Nitrogen metabolism; nitrate reduction (assimilation).</text>
</comment>
<comment type="cofactor">
    <cofactor evidence="13">
        <name>[2Fe-2S] cluster</name>
        <dbReference type="ChEBI" id="CHEBI:190135"/>
    </cofactor>
</comment>
<evidence type="ECO:0000259" key="20">
    <source>
        <dbReference type="Pfam" id="PF18267"/>
    </source>
</evidence>
<feature type="domain" description="BFD-like [2Fe-2S]-binding" evidence="18">
    <location>
        <begin position="478"/>
        <end position="528"/>
    </location>
</feature>
<evidence type="ECO:0000256" key="11">
    <source>
        <dbReference type="ARBA" id="ARBA00023014"/>
    </source>
</evidence>
<comment type="similarity">
    <text evidence="3">Belongs to the nitrite and sulfite reductase 4Fe-4S domain family.</text>
</comment>
<keyword evidence="10 15" id="KW-0408">Iron</keyword>
<dbReference type="InterPro" id="IPR023753">
    <property type="entry name" value="FAD/NAD-binding_dom"/>
</dbReference>
<dbReference type="InterPro" id="IPR005117">
    <property type="entry name" value="NiRdtase/SiRdtase_haem-b_fer"/>
</dbReference>
<feature type="domain" description="Nitrite/Sulfite reductase ferredoxin-like" evidence="17">
    <location>
        <begin position="554"/>
        <end position="614"/>
    </location>
</feature>
<comment type="cofactor">
    <cofactor evidence="15">
        <name>[4Fe-4S] cluster</name>
        <dbReference type="ChEBI" id="CHEBI:49883"/>
    </cofactor>
    <text evidence="15">Binds 1 [4Fe-4S] cluster per subunit.</text>
</comment>
<dbReference type="CDD" id="cd19944">
    <property type="entry name" value="NirB_Fer2_BFD-like_2"/>
    <property type="match status" value="1"/>
</dbReference>
<dbReference type="PIRSF" id="PIRSF037149">
    <property type="entry name" value="NirB"/>
    <property type="match status" value="1"/>
</dbReference>
<accession>A0A2V3A0N9</accession>
<comment type="caution">
    <text evidence="21">The sequence shown here is derived from an EMBL/GenBank/DDBJ whole genome shotgun (WGS) entry which is preliminary data.</text>
</comment>
<dbReference type="Pfam" id="PF04324">
    <property type="entry name" value="Fer2_BFD"/>
    <property type="match status" value="2"/>
</dbReference>
<evidence type="ECO:0000256" key="15">
    <source>
        <dbReference type="PIRSR" id="PIRSR037149-1"/>
    </source>
</evidence>
<keyword evidence="11 15" id="KW-0411">Iron-sulfur</keyword>
<dbReference type="Pfam" id="PF07992">
    <property type="entry name" value="Pyr_redox_2"/>
    <property type="match status" value="1"/>
</dbReference>
<dbReference type="PANTHER" id="PTHR43809:SF1">
    <property type="entry name" value="NITRITE REDUCTASE (NADH) LARGE SUBUNIT"/>
    <property type="match status" value="1"/>
</dbReference>
<dbReference type="AlphaFoldDB" id="A0A2V3A0N9"/>
<feature type="domain" description="NADH-rubredoxin oxidoreductase C-terminal" evidence="20">
    <location>
        <begin position="318"/>
        <end position="385"/>
    </location>
</feature>
<organism evidence="21 22">
    <name type="scientific">Cytobacillus oceanisediminis</name>
    <dbReference type="NCBI Taxonomy" id="665099"/>
    <lineage>
        <taxon>Bacteria</taxon>
        <taxon>Bacillati</taxon>
        <taxon>Bacillota</taxon>
        <taxon>Bacilli</taxon>
        <taxon>Bacillales</taxon>
        <taxon>Bacillaceae</taxon>
        <taxon>Cytobacillus</taxon>
    </lineage>
</organism>
<dbReference type="GO" id="GO:0042128">
    <property type="term" value="P:nitrate assimilation"/>
    <property type="evidence" value="ECO:0007669"/>
    <property type="project" value="UniProtKB-UniRule"/>
</dbReference>
<feature type="domain" description="Nitrite/sulphite reductase 4Fe-4S" evidence="16">
    <location>
        <begin position="627"/>
        <end position="760"/>
    </location>
</feature>
<keyword evidence="8 14" id="KW-0274">FAD</keyword>
<proteinExistence type="inferred from homology"/>
<evidence type="ECO:0000256" key="3">
    <source>
        <dbReference type="ARBA" id="ARBA00010429"/>
    </source>
</evidence>
<keyword evidence="7 15" id="KW-0479">Metal-binding</keyword>
<keyword evidence="6" id="KW-0001">2Fe-2S</keyword>
<dbReference type="InterPro" id="IPR041854">
    <property type="entry name" value="BFD-like_2Fe2S-bd_dom_sf"/>
</dbReference>
<dbReference type="InterPro" id="IPR036188">
    <property type="entry name" value="FAD/NAD-bd_sf"/>
</dbReference>
<feature type="binding site" evidence="15">
    <location>
        <position position="637"/>
    </location>
    <ligand>
        <name>[4Fe-4S] cluster</name>
        <dbReference type="ChEBI" id="CHEBI:49883"/>
    </ligand>
</feature>
<dbReference type="InterPro" id="IPR045854">
    <property type="entry name" value="NO2/SO3_Rdtase_4Fe4S_sf"/>
</dbReference>
<feature type="binding site" evidence="15">
    <location>
        <position position="671"/>
    </location>
    <ligand>
        <name>[4Fe-4S] cluster</name>
        <dbReference type="ChEBI" id="CHEBI:49883"/>
    </ligand>
</feature>
<dbReference type="PRINTS" id="PR00411">
    <property type="entry name" value="PNDRDTASEI"/>
</dbReference>
<evidence type="ECO:0000256" key="14">
    <source>
        <dbReference type="PIRNR" id="PIRNR037149"/>
    </source>
</evidence>
<evidence type="ECO:0000256" key="5">
    <source>
        <dbReference type="ARBA" id="ARBA00022630"/>
    </source>
</evidence>
<gene>
    <name evidence="21" type="ORF">DFO73_109227</name>
</gene>
<comment type="cofactor">
    <cofactor evidence="1 14">
        <name>FAD</name>
        <dbReference type="ChEBI" id="CHEBI:57692"/>
    </cofactor>
</comment>
<dbReference type="GO" id="GO:0050660">
    <property type="term" value="F:flavin adenine dinucleotide binding"/>
    <property type="evidence" value="ECO:0007669"/>
    <property type="project" value="UniProtKB-UniRule"/>
</dbReference>
<evidence type="ECO:0000256" key="6">
    <source>
        <dbReference type="ARBA" id="ARBA00022714"/>
    </source>
</evidence>
<name>A0A2V3A0N9_9BACI</name>
<evidence type="ECO:0000259" key="19">
    <source>
        <dbReference type="Pfam" id="PF07992"/>
    </source>
</evidence>
<protein>
    <submittedName>
        <fullName evidence="21">Nitrite reductase (NADH) large subunit</fullName>
    </submittedName>
</protein>
<keyword evidence="12 14" id="KW-0534">Nitrate assimilation</keyword>
<evidence type="ECO:0000256" key="10">
    <source>
        <dbReference type="ARBA" id="ARBA00023004"/>
    </source>
</evidence>
<dbReference type="InterPro" id="IPR052034">
    <property type="entry name" value="NasD-like"/>
</dbReference>
<keyword evidence="4 15" id="KW-0349">Heme</keyword>
<evidence type="ECO:0000256" key="2">
    <source>
        <dbReference type="ARBA" id="ARBA00005096"/>
    </source>
</evidence>
<dbReference type="InterPro" id="IPR006067">
    <property type="entry name" value="NO2/SO3_Rdtase_4Fe4S_dom"/>
</dbReference>
<evidence type="ECO:0000256" key="7">
    <source>
        <dbReference type="ARBA" id="ARBA00022723"/>
    </source>
</evidence>
<dbReference type="InterPro" id="IPR012744">
    <property type="entry name" value="Nitri_red_NirB"/>
</dbReference>
<evidence type="ECO:0000256" key="8">
    <source>
        <dbReference type="ARBA" id="ARBA00022827"/>
    </source>
</evidence>
<dbReference type="GO" id="GO:0098809">
    <property type="term" value="F:nitrite reductase activity"/>
    <property type="evidence" value="ECO:0007669"/>
    <property type="project" value="InterPro"/>
</dbReference>
<dbReference type="GO" id="GO:0046872">
    <property type="term" value="F:metal ion binding"/>
    <property type="evidence" value="ECO:0007669"/>
    <property type="project" value="UniProtKB-KW"/>
</dbReference>
<dbReference type="PANTHER" id="PTHR43809">
    <property type="entry name" value="NITRITE REDUCTASE (NADH) LARGE SUBUNIT"/>
    <property type="match status" value="1"/>
</dbReference>
<feature type="domain" description="FAD/NAD(P)-binding" evidence="19">
    <location>
        <begin position="5"/>
        <end position="282"/>
    </location>
</feature>
<dbReference type="Gene3D" id="1.10.10.1100">
    <property type="entry name" value="BFD-like [2Fe-2S]-binding domain"/>
    <property type="match status" value="1"/>
</dbReference>
<evidence type="ECO:0000259" key="18">
    <source>
        <dbReference type="Pfam" id="PF04324"/>
    </source>
</evidence>
<dbReference type="InterPro" id="IPR017121">
    <property type="entry name" value="Nitrite_Rdtase_lsu"/>
</dbReference>
<dbReference type="GO" id="GO:0051537">
    <property type="term" value="F:2 iron, 2 sulfur cluster binding"/>
    <property type="evidence" value="ECO:0007669"/>
    <property type="project" value="UniProtKB-KW"/>
</dbReference>
<dbReference type="InterPro" id="IPR016156">
    <property type="entry name" value="FAD/NAD-linked_Rdtase_dimer_sf"/>
</dbReference>
<dbReference type="NCBIfam" id="TIGR02374">
    <property type="entry name" value="nitri_red_nirB"/>
    <property type="match status" value="1"/>
</dbReference>
<dbReference type="Proteomes" id="UP000247150">
    <property type="component" value="Unassembled WGS sequence"/>
</dbReference>
<dbReference type="GO" id="GO:0020037">
    <property type="term" value="F:heme binding"/>
    <property type="evidence" value="ECO:0007669"/>
    <property type="project" value="InterPro"/>
</dbReference>
<evidence type="ECO:0000256" key="1">
    <source>
        <dbReference type="ARBA" id="ARBA00001974"/>
    </source>
</evidence>
<evidence type="ECO:0000256" key="13">
    <source>
        <dbReference type="ARBA" id="ARBA00034078"/>
    </source>
</evidence>
<evidence type="ECO:0000259" key="16">
    <source>
        <dbReference type="Pfam" id="PF01077"/>
    </source>
</evidence>
<feature type="domain" description="BFD-like [2Fe-2S]-binding" evidence="18">
    <location>
        <begin position="413"/>
        <end position="461"/>
    </location>
</feature>
<dbReference type="SUPFAM" id="SSF55124">
    <property type="entry name" value="Nitrite/Sulfite reductase N-terminal domain-like"/>
    <property type="match status" value="1"/>
</dbReference>
<evidence type="ECO:0000256" key="4">
    <source>
        <dbReference type="ARBA" id="ARBA00022617"/>
    </source>
</evidence>
<evidence type="ECO:0000313" key="21">
    <source>
        <dbReference type="EMBL" id="PWW27061.1"/>
    </source>
</evidence>
<dbReference type="SUPFAM" id="SSF56014">
    <property type="entry name" value="Nitrite and sulphite reductase 4Fe-4S domain-like"/>
    <property type="match status" value="1"/>
</dbReference>
<comment type="cofactor">
    <cofactor evidence="15">
        <name>siroheme</name>
        <dbReference type="ChEBI" id="CHEBI:60052"/>
    </cofactor>
    <text evidence="15">Binds 1 siroheme per subunit.</text>
</comment>
<dbReference type="OrthoDB" id="9802028at2"/>
<dbReference type="InterPro" id="IPR036136">
    <property type="entry name" value="Nit/Sulf_reduc_fer-like_dom_sf"/>
</dbReference>